<evidence type="ECO:0000313" key="1">
    <source>
        <dbReference type="EMBL" id="KAH6927157.1"/>
    </source>
</evidence>
<organism evidence="1 2">
    <name type="scientific">Hyalomma asiaticum</name>
    <name type="common">Tick</name>
    <dbReference type="NCBI Taxonomy" id="266040"/>
    <lineage>
        <taxon>Eukaryota</taxon>
        <taxon>Metazoa</taxon>
        <taxon>Ecdysozoa</taxon>
        <taxon>Arthropoda</taxon>
        <taxon>Chelicerata</taxon>
        <taxon>Arachnida</taxon>
        <taxon>Acari</taxon>
        <taxon>Parasitiformes</taxon>
        <taxon>Ixodida</taxon>
        <taxon>Ixodoidea</taxon>
        <taxon>Ixodidae</taxon>
        <taxon>Hyalomminae</taxon>
        <taxon>Hyalomma</taxon>
    </lineage>
</organism>
<proteinExistence type="predicted"/>
<name>A0ACB7S1X9_HYAAI</name>
<evidence type="ECO:0000313" key="2">
    <source>
        <dbReference type="Proteomes" id="UP000821845"/>
    </source>
</evidence>
<comment type="caution">
    <text evidence="1">The sequence shown here is derived from an EMBL/GenBank/DDBJ whole genome shotgun (WGS) entry which is preliminary data.</text>
</comment>
<sequence length="113" mass="12287">MIRDLWKLVHVPSYAVVYLLVRSCNVLERTVVGCHGIHPRLLRVVSLCCTGGLKQACLQPPVGNLSSHAVDSADAPLGVQLHKRPCPEDSVRAYTKAESPRRGECGMATGVDR</sequence>
<dbReference type="EMBL" id="CM023486">
    <property type="protein sequence ID" value="KAH6927157.1"/>
    <property type="molecule type" value="Genomic_DNA"/>
</dbReference>
<accession>A0ACB7S1X9</accession>
<dbReference type="Proteomes" id="UP000821845">
    <property type="component" value="Chromosome 6"/>
</dbReference>
<reference evidence="1" key="1">
    <citation type="submission" date="2020-05" db="EMBL/GenBank/DDBJ databases">
        <title>Large-scale comparative analyses of tick genomes elucidate their genetic diversity and vector capacities.</title>
        <authorList>
            <person name="Jia N."/>
            <person name="Wang J."/>
            <person name="Shi W."/>
            <person name="Du L."/>
            <person name="Sun Y."/>
            <person name="Zhan W."/>
            <person name="Jiang J."/>
            <person name="Wang Q."/>
            <person name="Zhang B."/>
            <person name="Ji P."/>
            <person name="Sakyi L.B."/>
            <person name="Cui X."/>
            <person name="Yuan T."/>
            <person name="Jiang B."/>
            <person name="Yang W."/>
            <person name="Lam T.T.-Y."/>
            <person name="Chang Q."/>
            <person name="Ding S."/>
            <person name="Wang X."/>
            <person name="Zhu J."/>
            <person name="Ruan X."/>
            <person name="Zhao L."/>
            <person name="Wei J."/>
            <person name="Que T."/>
            <person name="Du C."/>
            <person name="Cheng J."/>
            <person name="Dai P."/>
            <person name="Han X."/>
            <person name="Huang E."/>
            <person name="Gao Y."/>
            <person name="Liu J."/>
            <person name="Shao H."/>
            <person name="Ye R."/>
            <person name="Li L."/>
            <person name="Wei W."/>
            <person name="Wang X."/>
            <person name="Wang C."/>
            <person name="Yang T."/>
            <person name="Huo Q."/>
            <person name="Li W."/>
            <person name="Guo W."/>
            <person name="Chen H."/>
            <person name="Zhou L."/>
            <person name="Ni X."/>
            <person name="Tian J."/>
            <person name="Zhou Y."/>
            <person name="Sheng Y."/>
            <person name="Liu T."/>
            <person name="Pan Y."/>
            <person name="Xia L."/>
            <person name="Li J."/>
            <person name="Zhao F."/>
            <person name="Cao W."/>
        </authorList>
    </citation>
    <scope>NUCLEOTIDE SEQUENCE</scope>
    <source>
        <strain evidence="1">Hyas-2018</strain>
    </source>
</reference>
<gene>
    <name evidence="1" type="ORF">HPB50_000018</name>
</gene>
<protein>
    <submittedName>
        <fullName evidence="1">Uncharacterized protein</fullName>
    </submittedName>
</protein>
<keyword evidence="2" id="KW-1185">Reference proteome</keyword>